<dbReference type="SUPFAM" id="SSF46689">
    <property type="entry name" value="Homeodomain-like"/>
    <property type="match status" value="1"/>
</dbReference>
<accession>A0A2T1LTZ6</accession>
<dbReference type="Pfam" id="PF04255">
    <property type="entry name" value="DUF433"/>
    <property type="match status" value="1"/>
</dbReference>
<reference evidence="1 2" key="1">
    <citation type="submission" date="2018-03" db="EMBL/GenBank/DDBJ databases">
        <title>The ancient ancestry and fast evolution of plastids.</title>
        <authorList>
            <person name="Moore K.R."/>
            <person name="Magnabosco C."/>
            <person name="Momper L."/>
            <person name="Gold D.A."/>
            <person name="Bosak T."/>
            <person name="Fournier G.P."/>
        </authorList>
    </citation>
    <scope>NUCLEOTIDE SEQUENCE [LARGE SCALE GENOMIC DNA]</scope>
    <source>
        <strain evidence="1 2">CCALA 016</strain>
    </source>
</reference>
<comment type="caution">
    <text evidence="1">The sequence shown here is derived from an EMBL/GenBank/DDBJ whole genome shotgun (WGS) entry which is preliminary data.</text>
</comment>
<dbReference type="InterPro" id="IPR036388">
    <property type="entry name" value="WH-like_DNA-bd_sf"/>
</dbReference>
<dbReference type="RefSeq" id="WP_106458426.1">
    <property type="nucleotide sequence ID" value="NZ_PXOH01000025.1"/>
</dbReference>
<dbReference type="Gene3D" id="1.10.10.10">
    <property type="entry name" value="Winged helix-like DNA-binding domain superfamily/Winged helix DNA-binding domain"/>
    <property type="match status" value="1"/>
</dbReference>
<keyword evidence="2" id="KW-1185">Reference proteome</keyword>
<dbReference type="OrthoDB" id="9809529at2"/>
<reference evidence="1 2" key="2">
    <citation type="submission" date="2018-03" db="EMBL/GenBank/DDBJ databases">
        <authorList>
            <person name="Keele B.F."/>
        </authorList>
    </citation>
    <scope>NUCLEOTIDE SEQUENCE [LARGE SCALE GENOMIC DNA]</scope>
    <source>
        <strain evidence="1 2">CCALA 016</strain>
    </source>
</reference>
<dbReference type="EMBL" id="PXOH01000025">
    <property type="protein sequence ID" value="PSF34581.1"/>
    <property type="molecule type" value="Genomic_DNA"/>
</dbReference>
<sequence length="76" mass="8497">MLNNSSIINTSFEIMGGTPVFTNTKVPIQTLFDYLKAGETIDDFLDGFPTVTREQVIALLSEVGKQLIDTVFYTLY</sequence>
<evidence type="ECO:0000313" key="2">
    <source>
        <dbReference type="Proteomes" id="UP000239001"/>
    </source>
</evidence>
<dbReference type="InterPro" id="IPR009057">
    <property type="entry name" value="Homeodomain-like_sf"/>
</dbReference>
<name>A0A2T1LTZ6_9CHRO</name>
<evidence type="ECO:0008006" key="3">
    <source>
        <dbReference type="Google" id="ProtNLM"/>
    </source>
</evidence>
<dbReference type="Proteomes" id="UP000239001">
    <property type="component" value="Unassembled WGS sequence"/>
</dbReference>
<organism evidence="1 2">
    <name type="scientific">Aphanothece hegewaldii CCALA 016</name>
    <dbReference type="NCBI Taxonomy" id="2107694"/>
    <lineage>
        <taxon>Bacteria</taxon>
        <taxon>Bacillati</taxon>
        <taxon>Cyanobacteriota</taxon>
        <taxon>Cyanophyceae</taxon>
        <taxon>Oscillatoriophycideae</taxon>
        <taxon>Chroococcales</taxon>
        <taxon>Aphanothecaceae</taxon>
        <taxon>Aphanothece</taxon>
    </lineage>
</organism>
<dbReference type="AlphaFoldDB" id="A0A2T1LTZ6"/>
<protein>
    <recommendedName>
        <fullName evidence="3">DUF433 domain-containing protein</fullName>
    </recommendedName>
</protein>
<proteinExistence type="predicted"/>
<evidence type="ECO:0000313" key="1">
    <source>
        <dbReference type="EMBL" id="PSF34581.1"/>
    </source>
</evidence>
<gene>
    <name evidence="1" type="ORF">C7H19_18625</name>
</gene>
<dbReference type="InterPro" id="IPR007367">
    <property type="entry name" value="DUF433"/>
</dbReference>